<accession>A0A2P2JAG4</accession>
<organism evidence="1">
    <name type="scientific">Rhizophora mucronata</name>
    <name type="common">Asiatic mangrove</name>
    <dbReference type="NCBI Taxonomy" id="61149"/>
    <lineage>
        <taxon>Eukaryota</taxon>
        <taxon>Viridiplantae</taxon>
        <taxon>Streptophyta</taxon>
        <taxon>Embryophyta</taxon>
        <taxon>Tracheophyta</taxon>
        <taxon>Spermatophyta</taxon>
        <taxon>Magnoliopsida</taxon>
        <taxon>eudicotyledons</taxon>
        <taxon>Gunneridae</taxon>
        <taxon>Pentapetalae</taxon>
        <taxon>rosids</taxon>
        <taxon>fabids</taxon>
        <taxon>Malpighiales</taxon>
        <taxon>Rhizophoraceae</taxon>
        <taxon>Rhizophora</taxon>
    </lineage>
</organism>
<protein>
    <submittedName>
        <fullName evidence="1">Uncharacterized protein</fullName>
    </submittedName>
</protein>
<dbReference type="EMBL" id="GGEC01009968">
    <property type="protein sequence ID" value="MBW90451.1"/>
    <property type="molecule type" value="Transcribed_RNA"/>
</dbReference>
<proteinExistence type="predicted"/>
<dbReference type="AlphaFoldDB" id="A0A2P2JAG4"/>
<evidence type="ECO:0000313" key="1">
    <source>
        <dbReference type="EMBL" id="MBW90451.1"/>
    </source>
</evidence>
<reference evidence="1" key="1">
    <citation type="submission" date="2018-02" db="EMBL/GenBank/DDBJ databases">
        <title>Rhizophora mucronata_Transcriptome.</title>
        <authorList>
            <person name="Meera S.P."/>
            <person name="Sreeshan A."/>
            <person name="Augustine A."/>
        </authorList>
    </citation>
    <scope>NUCLEOTIDE SEQUENCE</scope>
    <source>
        <tissue evidence="1">Leaf</tissue>
    </source>
</reference>
<name>A0A2P2JAG4_RHIMU</name>
<sequence length="34" mass="3849">MLVEVGNDTLSKHYKKLCDANCHKFLILSKGNDI</sequence>